<dbReference type="AlphaFoldDB" id="A0A0C2CVG3"/>
<dbReference type="RefSeq" id="WP_052558866.1">
    <property type="nucleotide sequence ID" value="NZ_JMCC02000167.1"/>
</dbReference>
<dbReference type="Proteomes" id="UP000031599">
    <property type="component" value="Unassembled WGS sequence"/>
</dbReference>
<comment type="caution">
    <text evidence="1">The sequence shown here is derived from an EMBL/GenBank/DDBJ whole genome shotgun (WGS) entry which is preliminary data.</text>
</comment>
<name>A0A0C2CVG3_9BACT</name>
<reference evidence="1 2" key="1">
    <citation type="submission" date="2014-12" db="EMBL/GenBank/DDBJ databases">
        <title>Genome assembly of Enhygromyxa salina DSM 15201.</title>
        <authorList>
            <person name="Sharma G."/>
            <person name="Subramanian S."/>
        </authorList>
    </citation>
    <scope>NUCLEOTIDE SEQUENCE [LARGE SCALE GENOMIC DNA]</scope>
    <source>
        <strain evidence="1 2">DSM 15201</strain>
    </source>
</reference>
<organism evidence="1 2">
    <name type="scientific">Enhygromyxa salina</name>
    <dbReference type="NCBI Taxonomy" id="215803"/>
    <lineage>
        <taxon>Bacteria</taxon>
        <taxon>Pseudomonadati</taxon>
        <taxon>Myxococcota</taxon>
        <taxon>Polyangia</taxon>
        <taxon>Nannocystales</taxon>
        <taxon>Nannocystaceae</taxon>
        <taxon>Enhygromyxa</taxon>
    </lineage>
</organism>
<accession>A0A0C2CVG3</accession>
<sequence length="248" mass="27393">MLGPARGIIGHAALDWVGPSVAEARLPTRDGSGPLHATSLLERFLLLPVTSALRRLTLAGSFTQHPALGELLAGSRCAASLRALELSELRRLTLRDASFERLRELSLDALELELDQLSAPALRSLRVVLRFPGDDITSTFAGLHAPRLEHFEFGTQTYDYWDQHQGPLQRHLLATLQLPCFAKLRSLTLRSLGESLPYHTGLAQMLERIPAIATLERIDLREAKIPAGVRTEFEARRTQLPGLLLPPP</sequence>
<dbReference type="Gene3D" id="3.80.10.10">
    <property type="entry name" value="Ribonuclease Inhibitor"/>
    <property type="match status" value="1"/>
</dbReference>
<dbReference type="EMBL" id="JMCC02000167">
    <property type="protein sequence ID" value="KIG11887.1"/>
    <property type="molecule type" value="Genomic_DNA"/>
</dbReference>
<evidence type="ECO:0000313" key="1">
    <source>
        <dbReference type="EMBL" id="KIG11887.1"/>
    </source>
</evidence>
<proteinExistence type="predicted"/>
<gene>
    <name evidence="1" type="ORF">DB30_02312</name>
</gene>
<evidence type="ECO:0008006" key="3">
    <source>
        <dbReference type="Google" id="ProtNLM"/>
    </source>
</evidence>
<dbReference type="InterPro" id="IPR032675">
    <property type="entry name" value="LRR_dom_sf"/>
</dbReference>
<evidence type="ECO:0000313" key="2">
    <source>
        <dbReference type="Proteomes" id="UP000031599"/>
    </source>
</evidence>
<protein>
    <recommendedName>
        <fullName evidence="3">Leucine-rich repeat domain-containing protein</fullName>
    </recommendedName>
</protein>